<evidence type="ECO:0000259" key="2">
    <source>
        <dbReference type="Pfam" id="PF01243"/>
    </source>
</evidence>
<dbReference type="GO" id="GO:0070967">
    <property type="term" value="F:coenzyme F420 binding"/>
    <property type="evidence" value="ECO:0007669"/>
    <property type="project" value="TreeGrafter"/>
</dbReference>
<feature type="domain" description="Pyridoxamine 5'-phosphate oxidase N-terminal" evidence="2">
    <location>
        <begin position="5"/>
        <end position="134"/>
    </location>
</feature>
<dbReference type="Proteomes" id="UP000598360">
    <property type="component" value="Unassembled WGS sequence"/>
</dbReference>
<reference evidence="3" key="1">
    <citation type="submission" date="2020-10" db="EMBL/GenBank/DDBJ databases">
        <title>Diversity and distribution of actinomycetes associated with coral in the coast of Hainan.</title>
        <authorList>
            <person name="Li F."/>
        </authorList>
    </citation>
    <scope>NUCLEOTIDE SEQUENCE</scope>
    <source>
        <strain evidence="3">HNM0983</strain>
    </source>
</reference>
<dbReference type="Pfam" id="PF01243">
    <property type="entry name" value="PNPOx_N"/>
    <property type="match status" value="1"/>
</dbReference>
<dbReference type="PANTHER" id="PTHR35176">
    <property type="entry name" value="HEME OXYGENASE HI_0854-RELATED"/>
    <property type="match status" value="1"/>
</dbReference>
<dbReference type="InterPro" id="IPR011576">
    <property type="entry name" value="Pyridox_Oxase_N"/>
</dbReference>
<accession>A0A929B5K3</accession>
<dbReference type="GO" id="GO:0016627">
    <property type="term" value="F:oxidoreductase activity, acting on the CH-CH group of donors"/>
    <property type="evidence" value="ECO:0007669"/>
    <property type="project" value="TreeGrafter"/>
</dbReference>
<keyword evidence="4" id="KW-1185">Reference proteome</keyword>
<organism evidence="3 4">
    <name type="scientific">Saccharopolyspora montiporae</name>
    <dbReference type="NCBI Taxonomy" id="2781240"/>
    <lineage>
        <taxon>Bacteria</taxon>
        <taxon>Bacillati</taxon>
        <taxon>Actinomycetota</taxon>
        <taxon>Actinomycetes</taxon>
        <taxon>Pseudonocardiales</taxon>
        <taxon>Pseudonocardiaceae</taxon>
        <taxon>Saccharopolyspora</taxon>
    </lineage>
</organism>
<dbReference type="SUPFAM" id="SSF50475">
    <property type="entry name" value="FMN-binding split barrel"/>
    <property type="match status" value="1"/>
</dbReference>
<evidence type="ECO:0000313" key="3">
    <source>
        <dbReference type="EMBL" id="MBE9373564.1"/>
    </source>
</evidence>
<name>A0A929B5K3_9PSEU</name>
<evidence type="ECO:0000256" key="1">
    <source>
        <dbReference type="ARBA" id="ARBA00023002"/>
    </source>
</evidence>
<keyword evidence="1" id="KW-0560">Oxidoreductase</keyword>
<protein>
    <submittedName>
        <fullName evidence="3">Pyridoxamine 5'-phosphate oxidase family protein</fullName>
    </submittedName>
</protein>
<comment type="caution">
    <text evidence="3">The sequence shown here is derived from an EMBL/GenBank/DDBJ whole genome shotgun (WGS) entry which is preliminary data.</text>
</comment>
<dbReference type="InterPro" id="IPR012349">
    <property type="entry name" value="Split_barrel_FMN-bd"/>
</dbReference>
<dbReference type="AlphaFoldDB" id="A0A929B5K3"/>
<dbReference type="InterPro" id="IPR052019">
    <property type="entry name" value="F420H2_bilvrd_red/Heme_oxyg"/>
</dbReference>
<dbReference type="EMBL" id="JADEYC010000007">
    <property type="protein sequence ID" value="MBE9373564.1"/>
    <property type="molecule type" value="Genomic_DNA"/>
</dbReference>
<gene>
    <name evidence="3" type="ORF">IQ251_03780</name>
</gene>
<dbReference type="GO" id="GO:0005829">
    <property type="term" value="C:cytosol"/>
    <property type="evidence" value="ECO:0007669"/>
    <property type="project" value="TreeGrafter"/>
</dbReference>
<sequence>MALSKQEREQFLAEPHIGALSVQEHTDRGPLIVPIWYEYEPGGPLTVHTGPEARKAHAIHAAGRFSLLVQRTAPTVRYVSVEGPVTGTSTVDREQTRLLAARYLPAELVADFVDYQHTQLGEHIAIHMQPQRWISSDLGAF</sequence>
<proteinExistence type="predicted"/>
<evidence type="ECO:0000313" key="4">
    <source>
        <dbReference type="Proteomes" id="UP000598360"/>
    </source>
</evidence>
<dbReference type="Gene3D" id="2.30.110.10">
    <property type="entry name" value="Electron Transport, Fmn-binding Protein, Chain A"/>
    <property type="match status" value="1"/>
</dbReference>
<dbReference type="RefSeq" id="WP_193927019.1">
    <property type="nucleotide sequence ID" value="NZ_JADEYC010000007.1"/>
</dbReference>
<dbReference type="PANTHER" id="PTHR35176:SF6">
    <property type="entry name" value="HEME OXYGENASE HI_0854-RELATED"/>
    <property type="match status" value="1"/>
</dbReference>